<dbReference type="PANTHER" id="PTHR12970:SF1">
    <property type="entry name" value="PROTEASOME ASSEMBLY CHAPERONE 2"/>
    <property type="match status" value="1"/>
</dbReference>
<dbReference type="FunFam" id="3.40.50.10900:FF:000004">
    <property type="entry name" value="Proteasome assembly chaperone 2"/>
    <property type="match status" value="1"/>
</dbReference>
<dbReference type="Gene3D" id="3.40.50.10900">
    <property type="entry name" value="PAC-like subunit"/>
    <property type="match status" value="2"/>
</dbReference>
<dbReference type="InterPro" id="IPR016562">
    <property type="entry name" value="Proteasome_assmbl_chp_2_euk"/>
</dbReference>
<dbReference type="PANTHER" id="PTHR12970">
    <property type="entry name" value="PROTEASOME ASSEMBLY CHAPERONE 2"/>
    <property type="match status" value="1"/>
</dbReference>
<dbReference type="GO" id="GO:0005634">
    <property type="term" value="C:nucleus"/>
    <property type="evidence" value="ECO:0007669"/>
    <property type="project" value="TreeGrafter"/>
</dbReference>
<dbReference type="InterPro" id="IPR038389">
    <property type="entry name" value="PSMG2_sf"/>
</dbReference>
<dbReference type="OrthoDB" id="10260712at2759"/>
<evidence type="ECO:0000256" key="4">
    <source>
        <dbReference type="PIRNR" id="PIRNR010044"/>
    </source>
</evidence>
<comment type="similarity">
    <text evidence="3 4">Belongs to the PSMG2 family.</text>
</comment>
<dbReference type="PIRSF" id="PIRSF010044">
    <property type="entry name" value="UCP010044"/>
    <property type="match status" value="1"/>
</dbReference>
<keyword evidence="6" id="KW-1185">Reference proteome</keyword>
<proteinExistence type="inferred from homology"/>
<dbReference type="AlphaFoldDB" id="A0A9P0ZH55"/>
<gene>
    <name evidence="5" type="ORF">CEURO_LOCUS15214</name>
</gene>
<reference evidence="5" key="1">
    <citation type="submission" date="2022-07" db="EMBL/GenBank/DDBJ databases">
        <authorList>
            <person name="Macas J."/>
            <person name="Novak P."/>
            <person name="Neumann P."/>
        </authorList>
    </citation>
    <scope>NUCLEOTIDE SEQUENCE</scope>
</reference>
<evidence type="ECO:0000313" key="6">
    <source>
        <dbReference type="Proteomes" id="UP001152484"/>
    </source>
</evidence>
<comment type="subunit">
    <text evidence="4">Forms a heterodimer with PSMG1.</text>
</comment>
<evidence type="ECO:0000256" key="1">
    <source>
        <dbReference type="ARBA" id="ARBA00019186"/>
    </source>
</evidence>
<dbReference type="EMBL" id="CAMAPE010000038">
    <property type="protein sequence ID" value="CAH9101044.1"/>
    <property type="molecule type" value="Genomic_DNA"/>
</dbReference>
<dbReference type="GO" id="GO:0005829">
    <property type="term" value="C:cytosol"/>
    <property type="evidence" value="ECO:0007669"/>
    <property type="project" value="TreeGrafter"/>
</dbReference>
<organism evidence="5 6">
    <name type="scientific">Cuscuta europaea</name>
    <name type="common">European dodder</name>
    <dbReference type="NCBI Taxonomy" id="41803"/>
    <lineage>
        <taxon>Eukaryota</taxon>
        <taxon>Viridiplantae</taxon>
        <taxon>Streptophyta</taxon>
        <taxon>Embryophyta</taxon>
        <taxon>Tracheophyta</taxon>
        <taxon>Spermatophyta</taxon>
        <taxon>Magnoliopsida</taxon>
        <taxon>eudicotyledons</taxon>
        <taxon>Gunneridae</taxon>
        <taxon>Pentapetalae</taxon>
        <taxon>asterids</taxon>
        <taxon>lamiids</taxon>
        <taxon>Solanales</taxon>
        <taxon>Convolvulaceae</taxon>
        <taxon>Cuscuteae</taxon>
        <taxon>Cuscuta</taxon>
        <taxon>Cuscuta subgen. Cuscuta</taxon>
    </lineage>
</organism>
<sequence>MDFYVGEAERLSEECGTLLLPALSIGNVGQLAVDLFVSSLSAHRVGFIDDPNVLPCVGNDAYSAAPPGQLALPLEVYESSSSGLSILQQRSPIVKGMMVQFAKNLANFAAASRIQHVVLLSSLDFGRWQSIDMSSGLQTYYLSGSSIDGKDDECERLGFKRLKEYNPSQRMWKYLSNLIETSDLEEKELPYEEIGDEDYIASLPFAALFSCFKVKGMKVTCLFCYCSEGDNIPEAFHLAEAASQILRLPAKSFQGNEVSKWIVPFSWKSVYGPPPDMSLF</sequence>
<comment type="function">
    <text evidence="4">Chaperone protein which promotes assembly of the 20S proteasome as part of a heterodimer with PSMG1.</text>
</comment>
<name>A0A9P0ZH55_CUSEU</name>
<evidence type="ECO:0000256" key="2">
    <source>
        <dbReference type="ARBA" id="ARBA00023186"/>
    </source>
</evidence>
<evidence type="ECO:0000313" key="5">
    <source>
        <dbReference type="EMBL" id="CAH9101044.1"/>
    </source>
</evidence>
<evidence type="ECO:0000256" key="3">
    <source>
        <dbReference type="ARBA" id="ARBA00025745"/>
    </source>
</evidence>
<dbReference type="SUPFAM" id="SSF159659">
    <property type="entry name" value="Cgl1923-like"/>
    <property type="match status" value="1"/>
</dbReference>
<dbReference type="Proteomes" id="UP001152484">
    <property type="component" value="Unassembled WGS sequence"/>
</dbReference>
<dbReference type="Pfam" id="PF09754">
    <property type="entry name" value="PAC2"/>
    <property type="match status" value="1"/>
</dbReference>
<dbReference type="InterPro" id="IPR019151">
    <property type="entry name" value="Proteasome_assmbl_chaperone_2"/>
</dbReference>
<accession>A0A9P0ZH55</accession>
<protein>
    <recommendedName>
        <fullName evidence="1 4">Proteasome assembly chaperone 2</fullName>
    </recommendedName>
</protein>
<dbReference type="GO" id="GO:0043248">
    <property type="term" value="P:proteasome assembly"/>
    <property type="evidence" value="ECO:0007669"/>
    <property type="project" value="TreeGrafter"/>
</dbReference>
<comment type="caution">
    <text evidence="5">The sequence shown here is derived from an EMBL/GenBank/DDBJ whole genome shotgun (WGS) entry which is preliminary data.</text>
</comment>
<keyword evidence="2 4" id="KW-0143">Chaperone</keyword>